<dbReference type="PANTHER" id="PTHR46796">
    <property type="entry name" value="HTH-TYPE TRANSCRIPTIONAL ACTIVATOR RHAS-RELATED"/>
    <property type="match status" value="1"/>
</dbReference>
<dbReference type="GO" id="GO:0003700">
    <property type="term" value="F:DNA-binding transcription factor activity"/>
    <property type="evidence" value="ECO:0007669"/>
    <property type="project" value="InterPro"/>
</dbReference>
<dbReference type="Pfam" id="PF12833">
    <property type="entry name" value="HTH_18"/>
    <property type="match status" value="1"/>
</dbReference>
<dbReference type="RefSeq" id="WP_059635678.1">
    <property type="nucleotide sequence ID" value="NZ_CP013370.1"/>
</dbReference>
<reference evidence="1 2" key="1">
    <citation type="submission" date="2015-11" db="EMBL/GenBank/DDBJ databases">
        <title>Expanding the genomic diversity of Burkholderia species for the development of highly accurate diagnostics.</title>
        <authorList>
            <person name="Sahl J."/>
            <person name="Keim P."/>
            <person name="Wagner D."/>
        </authorList>
    </citation>
    <scope>NUCLEOTIDE SEQUENCE [LARGE SCALE GENOMIC DNA]</scope>
    <source>
        <strain evidence="1 2">RF32-BP4</strain>
    </source>
</reference>
<comment type="caution">
    <text evidence="1">The sequence shown here is derived from an EMBL/GenBank/DDBJ whole genome shotgun (WGS) entry which is preliminary data.</text>
</comment>
<evidence type="ECO:0000313" key="2">
    <source>
        <dbReference type="Proteomes" id="UP000065521"/>
    </source>
</evidence>
<dbReference type="InterPro" id="IPR032783">
    <property type="entry name" value="AraC_lig"/>
</dbReference>
<dbReference type="InterPro" id="IPR050204">
    <property type="entry name" value="AraC_XylS_family_regulators"/>
</dbReference>
<dbReference type="GO" id="GO:0043565">
    <property type="term" value="F:sequence-specific DNA binding"/>
    <property type="evidence" value="ECO:0007669"/>
    <property type="project" value="InterPro"/>
</dbReference>
<dbReference type="Pfam" id="PF12852">
    <property type="entry name" value="Cupin_6"/>
    <property type="match status" value="1"/>
</dbReference>
<dbReference type="Proteomes" id="UP000065521">
    <property type="component" value="Unassembled WGS sequence"/>
</dbReference>
<organism evidence="1 2">
    <name type="scientific">Burkholderia ubonensis</name>
    <dbReference type="NCBI Taxonomy" id="101571"/>
    <lineage>
        <taxon>Bacteria</taxon>
        <taxon>Pseudomonadati</taxon>
        <taxon>Pseudomonadota</taxon>
        <taxon>Betaproteobacteria</taxon>
        <taxon>Burkholderiales</taxon>
        <taxon>Burkholderiaceae</taxon>
        <taxon>Burkholderia</taxon>
        <taxon>Burkholderia cepacia complex</taxon>
    </lineage>
</organism>
<dbReference type="Gene3D" id="1.10.10.60">
    <property type="entry name" value="Homeodomain-like"/>
    <property type="match status" value="2"/>
</dbReference>
<accession>A0A102I8I7</accession>
<name>A0A102I8I7_9BURK</name>
<dbReference type="InterPro" id="IPR009057">
    <property type="entry name" value="Homeodomain-like_sf"/>
</dbReference>
<sequence>MPDRLSNLISRFDLQARVFSDPSACSVDDAGSHDGAGHLHLLRAGRIVVTGRTIGRQTIDAPSMLFLPRPQSCRVDTGAHTPADLVSARIAFGSRDENPLLRSMPDLLVTPLNCVPSLDAVQQLLFAEALEPACGHHAMVNRLVEVLMVQLLRHAMRKQLVDTGSLAGLSDPRLGKALTALHSDPSRSWTLEDMAGTAGMSRSRFAAHFADIVGVPPGEYLLQWRIGLAKSLLRRGRPVKLVAAEVGYGSASALARAFAQGVGLTPTQWLAQQRG</sequence>
<dbReference type="PANTHER" id="PTHR46796:SF7">
    <property type="entry name" value="ARAC FAMILY TRANSCRIPTIONAL REGULATOR"/>
    <property type="match status" value="1"/>
</dbReference>
<gene>
    <name evidence="1" type="ORF">WI38_23105</name>
</gene>
<dbReference type="SUPFAM" id="SSF46689">
    <property type="entry name" value="Homeodomain-like"/>
    <property type="match status" value="2"/>
</dbReference>
<dbReference type="SMART" id="SM00342">
    <property type="entry name" value="HTH_ARAC"/>
    <property type="match status" value="1"/>
</dbReference>
<dbReference type="AlphaFoldDB" id="A0A102I8I7"/>
<proteinExistence type="predicted"/>
<protein>
    <submittedName>
        <fullName evidence="1">AraC family transcriptional regulator</fullName>
    </submittedName>
</protein>
<evidence type="ECO:0000313" key="1">
    <source>
        <dbReference type="EMBL" id="KUZ86743.1"/>
    </source>
</evidence>
<dbReference type="InterPro" id="IPR018060">
    <property type="entry name" value="HTH_AraC"/>
</dbReference>
<dbReference type="EMBL" id="LOTN01000046">
    <property type="protein sequence ID" value="KUZ86743.1"/>
    <property type="molecule type" value="Genomic_DNA"/>
</dbReference>
<dbReference type="PROSITE" id="PS01124">
    <property type="entry name" value="HTH_ARAC_FAMILY_2"/>
    <property type="match status" value="1"/>
</dbReference>